<proteinExistence type="predicted"/>
<keyword evidence="2" id="KW-1185">Reference proteome</keyword>
<dbReference type="EMBL" id="LPUY01000098">
    <property type="protein sequence ID" value="KUP91354.1"/>
    <property type="molecule type" value="Genomic_DNA"/>
</dbReference>
<dbReference type="Proteomes" id="UP000068382">
    <property type="component" value="Unassembled WGS sequence"/>
</dbReference>
<name>A0A132BSR1_9RHOB</name>
<comment type="caution">
    <text evidence="1">The sequence shown here is derived from an EMBL/GenBank/DDBJ whole genome shotgun (WGS) entry which is preliminary data.</text>
</comment>
<evidence type="ECO:0000313" key="2">
    <source>
        <dbReference type="Proteomes" id="UP000068382"/>
    </source>
</evidence>
<accession>A0A132BSR1</accession>
<evidence type="ECO:0000313" key="1">
    <source>
        <dbReference type="EMBL" id="KUP91354.1"/>
    </source>
</evidence>
<dbReference type="AlphaFoldDB" id="A0A132BSR1"/>
<protein>
    <submittedName>
        <fullName evidence="1">Uncharacterized protein</fullName>
    </submittedName>
</protein>
<organism evidence="1 2">
    <name type="scientific">Tritonibacter horizontis</name>
    <dbReference type="NCBI Taxonomy" id="1768241"/>
    <lineage>
        <taxon>Bacteria</taxon>
        <taxon>Pseudomonadati</taxon>
        <taxon>Pseudomonadota</taxon>
        <taxon>Alphaproteobacteria</taxon>
        <taxon>Rhodobacterales</taxon>
        <taxon>Paracoccaceae</taxon>
        <taxon>Tritonibacter</taxon>
    </lineage>
</organism>
<gene>
    <name evidence="1" type="ORF">TRIHO_38000</name>
</gene>
<reference evidence="1 2" key="1">
    <citation type="submission" date="2015-12" db="EMBL/GenBank/DDBJ databases">
        <title>Genome sequence of the marine Rhodobacteraceae strain O3.65, Candidatus Tritonibacter horizontis.</title>
        <authorList>
            <person name="Poehlein A."/>
            <person name="Giebel H.A."/>
            <person name="Voget S."/>
            <person name="Brinkhoff T."/>
        </authorList>
    </citation>
    <scope>NUCLEOTIDE SEQUENCE [LARGE SCALE GENOMIC DNA]</scope>
    <source>
        <strain evidence="1 2">O3.65</strain>
    </source>
</reference>
<sequence>MRRIAHQRAGTMAPRTQVLPDPRALLLALFLGGLALLLTTQVARAAADLRQFVGTYTGSAEVVQLNGEAEQRDMSVSIWETEDGFAVQWSTAIRRADGREKTKNYEIEFQPSERRGVYSAAMKTNVFGHTVQMNPMKGEPFIWARVIEDTLTVFSLYVAENGDYLMQQYDRSLADGGLRLDFSLHRNGVAARTVTTFLNRSE</sequence>